<comment type="subcellular location">
    <subcellularLocation>
        <location evidence="1">Cell membrane</location>
        <topology evidence="1">Multi-pass membrane protein</topology>
    </subcellularLocation>
</comment>
<protein>
    <submittedName>
        <fullName evidence="6">Geranylgeranylglycerol-phosphategeranylgeranyltr ansferase</fullName>
        <ecNumber evidence="6">2.5.1.42</ecNumber>
    </submittedName>
</protein>
<evidence type="ECO:0000256" key="3">
    <source>
        <dbReference type="ARBA" id="ARBA00022989"/>
    </source>
</evidence>
<feature type="transmembrane region" description="Helical" evidence="5">
    <location>
        <begin position="241"/>
        <end position="261"/>
    </location>
</feature>
<evidence type="ECO:0000313" key="6">
    <source>
        <dbReference type="EMBL" id="AEM38791.1"/>
    </source>
</evidence>
<organism evidence="6 7">
    <name type="scientific">Pyrolobus fumarii (strain DSM 11204 / 1A)</name>
    <dbReference type="NCBI Taxonomy" id="694429"/>
    <lineage>
        <taxon>Archaea</taxon>
        <taxon>Thermoproteota</taxon>
        <taxon>Thermoprotei</taxon>
        <taxon>Desulfurococcales</taxon>
        <taxon>Pyrodictiaceae</taxon>
        <taxon>Pyrolobus</taxon>
    </lineage>
</organism>
<name>G0EE97_PYRF1</name>
<dbReference type="OrthoDB" id="19076at2157"/>
<dbReference type="GeneID" id="11139396"/>
<dbReference type="Pfam" id="PF01040">
    <property type="entry name" value="UbiA"/>
    <property type="match status" value="1"/>
</dbReference>
<keyword evidence="4 5" id="KW-0472">Membrane</keyword>
<feature type="transmembrane region" description="Helical" evidence="5">
    <location>
        <begin position="136"/>
        <end position="155"/>
    </location>
</feature>
<dbReference type="GO" id="GO:0005886">
    <property type="term" value="C:plasma membrane"/>
    <property type="evidence" value="ECO:0007669"/>
    <property type="project" value="UniProtKB-SubCell"/>
</dbReference>
<dbReference type="HOGENOM" id="CLU_073311_1_1_2"/>
<evidence type="ECO:0000256" key="1">
    <source>
        <dbReference type="ARBA" id="ARBA00004651"/>
    </source>
</evidence>
<feature type="transmembrane region" description="Helical" evidence="5">
    <location>
        <begin position="44"/>
        <end position="62"/>
    </location>
</feature>
<dbReference type="FunCoup" id="G0EE97">
    <property type="interactions" value="12"/>
</dbReference>
<dbReference type="Proteomes" id="UP000001037">
    <property type="component" value="Chromosome"/>
</dbReference>
<dbReference type="PANTHER" id="PTHR42723">
    <property type="entry name" value="CHLOROPHYLL SYNTHASE"/>
    <property type="match status" value="1"/>
</dbReference>
<dbReference type="CDD" id="cd13961">
    <property type="entry name" value="PT_UbiA_DGGGPS"/>
    <property type="match status" value="1"/>
</dbReference>
<keyword evidence="3 5" id="KW-1133">Transmembrane helix</keyword>
<dbReference type="RefSeq" id="WP_014026468.1">
    <property type="nucleotide sequence ID" value="NC_015931.1"/>
</dbReference>
<dbReference type="InterPro" id="IPR050475">
    <property type="entry name" value="Prenyltransferase_related"/>
</dbReference>
<sequence length="294" mass="30848">MKLLHKLSGYVELVRPHNVLVAVLNGIVGFVTVAWLTGCLDNACLYPALAAIALVAAGGYVVNDYFDADIDAISKPSRPIPSGRVTPGEAHLFALALLALGVYAGFSLSILHGLYALIVAMLLYAYPAWMKRRRALTGHLTVAATGASTIIYGGLAAGVCCNSLDASLLASSIPAAYAFTLILAREFVKALEDFEGDSARGAATIATRYGIRTARSAAIALLLCVAVAAPLPALIGPYGAVYLALASMVILLNVYSIRLLVRGEYPKARRALKIAFGFGGLAFLAEPVLALILR</sequence>
<evidence type="ECO:0000313" key="7">
    <source>
        <dbReference type="Proteomes" id="UP000001037"/>
    </source>
</evidence>
<feature type="transmembrane region" description="Helical" evidence="5">
    <location>
        <begin position="167"/>
        <end position="184"/>
    </location>
</feature>
<evidence type="ECO:0000256" key="2">
    <source>
        <dbReference type="ARBA" id="ARBA00022692"/>
    </source>
</evidence>
<accession>G0EE97</accession>
<evidence type="ECO:0000256" key="5">
    <source>
        <dbReference type="SAM" id="Phobius"/>
    </source>
</evidence>
<reference evidence="6 7" key="1">
    <citation type="journal article" date="2011" name="Stand. Genomic Sci.">
        <title>Complete genome sequence of the hyperthermophilic chemolithoautotroph Pyrolobus fumarii type strain (1A).</title>
        <authorList>
            <person name="Anderson I."/>
            <person name="Goker M."/>
            <person name="Nolan M."/>
            <person name="Lucas S."/>
            <person name="Hammon N."/>
            <person name="Deshpande S."/>
            <person name="Cheng J.F."/>
            <person name="Tapia R."/>
            <person name="Han C."/>
            <person name="Goodwin L."/>
            <person name="Pitluck S."/>
            <person name="Huntemann M."/>
            <person name="Liolios K."/>
            <person name="Ivanova N."/>
            <person name="Pagani I."/>
            <person name="Mavromatis K."/>
            <person name="Ovchinikova G."/>
            <person name="Pati A."/>
            <person name="Chen A."/>
            <person name="Palaniappan K."/>
            <person name="Land M."/>
            <person name="Hauser L."/>
            <person name="Brambilla E.M."/>
            <person name="Huber H."/>
            <person name="Yasawong M."/>
            <person name="Rohde M."/>
            <person name="Spring S."/>
            <person name="Abt B."/>
            <person name="Sikorski J."/>
            <person name="Wirth R."/>
            <person name="Detter J.C."/>
            <person name="Woyke T."/>
            <person name="Bristow J."/>
            <person name="Eisen J.A."/>
            <person name="Markowitz V."/>
            <person name="Hugenholtz P."/>
            <person name="Kyrpides N.C."/>
            <person name="Klenk H.P."/>
            <person name="Lapidus A."/>
        </authorList>
    </citation>
    <scope>NUCLEOTIDE SEQUENCE [LARGE SCALE GENOMIC DNA]</scope>
    <source>
        <strain evidence="7">DSM 11204 / 1A</strain>
    </source>
</reference>
<dbReference type="InterPro" id="IPR044878">
    <property type="entry name" value="UbiA_sf"/>
</dbReference>
<dbReference type="PANTHER" id="PTHR42723:SF1">
    <property type="entry name" value="CHLOROPHYLL SYNTHASE, CHLOROPLASTIC"/>
    <property type="match status" value="1"/>
</dbReference>
<feature type="transmembrane region" description="Helical" evidence="5">
    <location>
        <begin position="273"/>
        <end position="293"/>
    </location>
</feature>
<keyword evidence="7" id="KW-1185">Reference proteome</keyword>
<dbReference type="GO" id="GO:0047295">
    <property type="term" value="F:geranylgeranylglycerol-phosphate geranylgeranyltransferase activity"/>
    <property type="evidence" value="ECO:0007669"/>
    <property type="project" value="UniProtKB-EC"/>
</dbReference>
<dbReference type="InterPro" id="IPR000537">
    <property type="entry name" value="UbiA_prenyltransferase"/>
</dbReference>
<keyword evidence="6" id="KW-0808">Transferase</keyword>
<dbReference type="Gene3D" id="1.10.357.140">
    <property type="entry name" value="UbiA prenyltransferase"/>
    <property type="match status" value="1"/>
</dbReference>
<gene>
    <name evidence="6" type="ordered locus">Pyrfu_0922</name>
</gene>
<dbReference type="AlphaFoldDB" id="G0EE97"/>
<keyword evidence="2 5" id="KW-0812">Transmembrane</keyword>
<dbReference type="eggNOG" id="arCOG00476">
    <property type="taxonomic scope" value="Archaea"/>
</dbReference>
<feature type="transmembrane region" description="Helical" evidence="5">
    <location>
        <begin position="217"/>
        <end position="235"/>
    </location>
</feature>
<evidence type="ECO:0000256" key="4">
    <source>
        <dbReference type="ARBA" id="ARBA00023136"/>
    </source>
</evidence>
<feature type="transmembrane region" description="Helical" evidence="5">
    <location>
        <begin position="92"/>
        <end position="124"/>
    </location>
</feature>
<dbReference type="InParanoid" id="G0EE97"/>
<dbReference type="KEGG" id="pfm:Pyrfu_0922"/>
<dbReference type="EC" id="2.5.1.42" evidence="6"/>
<proteinExistence type="predicted"/>
<feature type="transmembrane region" description="Helical" evidence="5">
    <location>
        <begin position="20"/>
        <end position="37"/>
    </location>
</feature>
<dbReference type="STRING" id="694429.Pyrfu_0922"/>
<dbReference type="Gene3D" id="1.20.120.1780">
    <property type="entry name" value="UbiA prenyltransferase"/>
    <property type="match status" value="1"/>
</dbReference>
<dbReference type="EMBL" id="CP002838">
    <property type="protein sequence ID" value="AEM38791.1"/>
    <property type="molecule type" value="Genomic_DNA"/>
</dbReference>